<reference evidence="1 2" key="1">
    <citation type="submission" date="2019-03" db="EMBL/GenBank/DDBJ databases">
        <title>Genomic Encyclopedia of Type Strains, Phase IV (KMG-IV): sequencing the most valuable type-strain genomes for metagenomic binning, comparative biology and taxonomic classification.</title>
        <authorList>
            <person name="Goeker M."/>
        </authorList>
    </citation>
    <scope>NUCLEOTIDE SEQUENCE [LARGE SCALE GENOMIC DNA]</scope>
    <source>
        <strain evidence="1 2">DSM 45765</strain>
    </source>
</reference>
<keyword evidence="2" id="KW-1185">Reference proteome</keyword>
<evidence type="ECO:0000313" key="2">
    <source>
        <dbReference type="Proteomes" id="UP000294911"/>
    </source>
</evidence>
<evidence type="ECO:0000313" key="1">
    <source>
        <dbReference type="EMBL" id="TCP38825.1"/>
    </source>
</evidence>
<gene>
    <name evidence="1" type="ORF">EV191_1361</name>
</gene>
<accession>A0A4R2PX27</accession>
<dbReference type="AlphaFoldDB" id="A0A4R2PX27"/>
<dbReference type="EMBL" id="SLXQ01000036">
    <property type="protein sequence ID" value="TCP38825.1"/>
    <property type="molecule type" value="Genomic_DNA"/>
</dbReference>
<dbReference type="Proteomes" id="UP000294911">
    <property type="component" value="Unassembled WGS sequence"/>
</dbReference>
<sequence length="33" mass="3771">MHGTSDYTIADVFTDSRTTVYRALHCQPATQQR</sequence>
<protein>
    <submittedName>
        <fullName evidence="1">Uncharacterized protein</fullName>
    </submittedName>
</protein>
<name>A0A4R2PX27_9PSEU</name>
<comment type="caution">
    <text evidence="1">The sequence shown here is derived from an EMBL/GenBank/DDBJ whole genome shotgun (WGS) entry which is preliminary data.</text>
</comment>
<organism evidence="1 2">
    <name type="scientific">Tamaricihabitans halophyticus</name>
    <dbReference type="NCBI Taxonomy" id="1262583"/>
    <lineage>
        <taxon>Bacteria</taxon>
        <taxon>Bacillati</taxon>
        <taxon>Actinomycetota</taxon>
        <taxon>Actinomycetes</taxon>
        <taxon>Pseudonocardiales</taxon>
        <taxon>Pseudonocardiaceae</taxon>
        <taxon>Tamaricihabitans</taxon>
    </lineage>
</organism>
<proteinExistence type="predicted"/>